<keyword evidence="2" id="KW-1185">Reference proteome</keyword>
<dbReference type="AlphaFoldDB" id="A0A512DMI5"/>
<sequence length="238" mass="26987">MEVRFSDHPKRTTTEIIEQFCRLTSNEVRRRGVELRGAEFERFVAEIRRVSLGDDTARECLLASLPAMLQRMMHCDHVTYFKVGGKTPEGLAILRPWQSTSPKLTYNSDEHFYRACPDDGPTGLAATMTDVLLLRNMNRAELQGLNPHLPDPNRSEKIAEEEAAKLRSLFALPVFKGETLVGLFRGHRTVRRINVSFTEADRDRLRLVQFLLRGVLSNGNGRVVDRSMRSDASLSANC</sequence>
<evidence type="ECO:0000313" key="1">
    <source>
        <dbReference type="EMBL" id="GEO37695.1"/>
    </source>
</evidence>
<dbReference type="EMBL" id="BJYZ01000007">
    <property type="protein sequence ID" value="GEO37695.1"/>
    <property type="molecule type" value="Genomic_DNA"/>
</dbReference>
<protein>
    <recommendedName>
        <fullName evidence="3">GAF domain-containing protein</fullName>
    </recommendedName>
</protein>
<reference evidence="1 2" key="1">
    <citation type="submission" date="2019-07" db="EMBL/GenBank/DDBJ databases">
        <title>Whole genome shotgun sequence of Skermanella aerolata NBRC 106429.</title>
        <authorList>
            <person name="Hosoyama A."/>
            <person name="Uohara A."/>
            <person name="Ohji S."/>
            <person name="Ichikawa N."/>
        </authorList>
    </citation>
    <scope>NUCLEOTIDE SEQUENCE [LARGE SCALE GENOMIC DNA]</scope>
    <source>
        <strain evidence="1 2">NBRC 106429</strain>
    </source>
</reference>
<evidence type="ECO:0000313" key="2">
    <source>
        <dbReference type="Proteomes" id="UP000321523"/>
    </source>
</evidence>
<comment type="caution">
    <text evidence="1">The sequence shown here is derived from an EMBL/GenBank/DDBJ whole genome shotgun (WGS) entry which is preliminary data.</text>
</comment>
<dbReference type="Proteomes" id="UP000321523">
    <property type="component" value="Unassembled WGS sequence"/>
</dbReference>
<accession>A0A512DMI5</accession>
<proteinExistence type="predicted"/>
<dbReference type="SUPFAM" id="SSF55781">
    <property type="entry name" value="GAF domain-like"/>
    <property type="match status" value="1"/>
</dbReference>
<name>A0A512DMI5_9PROT</name>
<evidence type="ECO:0008006" key="3">
    <source>
        <dbReference type="Google" id="ProtNLM"/>
    </source>
</evidence>
<gene>
    <name evidence="1" type="ORF">SAE02_18430</name>
</gene>
<organism evidence="1 2">
    <name type="scientific">Skermanella aerolata</name>
    <dbReference type="NCBI Taxonomy" id="393310"/>
    <lineage>
        <taxon>Bacteria</taxon>
        <taxon>Pseudomonadati</taxon>
        <taxon>Pseudomonadota</taxon>
        <taxon>Alphaproteobacteria</taxon>
        <taxon>Rhodospirillales</taxon>
        <taxon>Azospirillaceae</taxon>
        <taxon>Skermanella</taxon>
    </lineage>
</organism>